<protein>
    <submittedName>
        <fullName evidence="2">Uncharacterized protein</fullName>
    </submittedName>
</protein>
<evidence type="ECO:0000256" key="1">
    <source>
        <dbReference type="SAM" id="MobiDB-lite"/>
    </source>
</evidence>
<evidence type="ECO:0000313" key="3">
    <source>
        <dbReference type="Proteomes" id="UP000626109"/>
    </source>
</evidence>
<organism evidence="2 3">
    <name type="scientific">Polarella glacialis</name>
    <name type="common">Dinoflagellate</name>
    <dbReference type="NCBI Taxonomy" id="89957"/>
    <lineage>
        <taxon>Eukaryota</taxon>
        <taxon>Sar</taxon>
        <taxon>Alveolata</taxon>
        <taxon>Dinophyceae</taxon>
        <taxon>Suessiales</taxon>
        <taxon>Suessiaceae</taxon>
        <taxon>Polarella</taxon>
    </lineage>
</organism>
<accession>A0A813LZB2</accession>
<dbReference type="EMBL" id="CAJNNW010037062">
    <property type="protein sequence ID" value="CAE8739138.1"/>
    <property type="molecule type" value="Genomic_DNA"/>
</dbReference>
<gene>
    <name evidence="2" type="ORF">PGLA2088_LOCUS49489</name>
</gene>
<reference evidence="2" key="1">
    <citation type="submission" date="2021-02" db="EMBL/GenBank/DDBJ databases">
        <authorList>
            <person name="Dougan E. K."/>
            <person name="Rhodes N."/>
            <person name="Thang M."/>
            <person name="Chan C."/>
        </authorList>
    </citation>
    <scope>NUCLEOTIDE SEQUENCE</scope>
</reference>
<proteinExistence type="predicted"/>
<dbReference type="Pfam" id="PF07004">
    <property type="entry name" value="SHIPPO-rpt"/>
    <property type="match status" value="2"/>
</dbReference>
<name>A0A813LZB2_POLGL</name>
<dbReference type="InterPro" id="IPR010736">
    <property type="entry name" value="SHIPPO-rpt"/>
</dbReference>
<evidence type="ECO:0000313" key="2">
    <source>
        <dbReference type="EMBL" id="CAE8739138.1"/>
    </source>
</evidence>
<dbReference type="Proteomes" id="UP000626109">
    <property type="component" value="Unassembled WGS sequence"/>
</dbReference>
<feature type="region of interest" description="Disordered" evidence="1">
    <location>
        <begin position="1"/>
        <end position="41"/>
    </location>
</feature>
<feature type="compositionally biased region" description="Low complexity" evidence="1">
    <location>
        <begin position="1"/>
        <end position="17"/>
    </location>
</feature>
<comment type="caution">
    <text evidence="2">The sequence shown here is derived from an EMBL/GenBank/DDBJ whole genome shotgun (WGS) entry which is preliminary data.</text>
</comment>
<dbReference type="AlphaFoldDB" id="A0A813LZB2"/>
<sequence>MAGDMSGAGSSDGAGSMKRTPQKQSPRPRKGPTSGDFAESGPTRMQLLCQHGAVTAASPAARNRVIVPGPGYYTIDPKAEDLLRPANVRVTIALTPRFKKEGALFNPGVEMKGPGPAAYDVNCQSLGRYKVGKAASQPKWTIPKKPITEFAKTSF</sequence>